<dbReference type="OrthoDB" id="69229at2759"/>
<feature type="compositionally biased region" description="Basic and acidic residues" evidence="1">
    <location>
        <begin position="250"/>
        <end position="260"/>
    </location>
</feature>
<dbReference type="GO" id="GO:0005689">
    <property type="term" value="C:U12-type spliceosomal complex"/>
    <property type="evidence" value="ECO:0007669"/>
    <property type="project" value="EnsemblMetazoa"/>
</dbReference>
<dbReference type="HOGENOM" id="CLU_103084_0_0_1"/>
<feature type="compositionally biased region" description="Low complexity" evidence="1">
    <location>
        <begin position="157"/>
        <end position="171"/>
    </location>
</feature>
<dbReference type="InParanoid" id="B4L6W8"/>
<feature type="compositionally biased region" description="Basic and acidic residues" evidence="1">
    <location>
        <begin position="172"/>
        <end position="191"/>
    </location>
</feature>
<keyword evidence="3" id="KW-1185">Reference proteome</keyword>
<dbReference type="Proteomes" id="UP000009192">
    <property type="component" value="Unassembled WGS sequence"/>
</dbReference>
<dbReference type="KEGG" id="dmo:Dmoj_GI16438"/>
<proteinExistence type="predicted"/>
<evidence type="ECO:0000256" key="1">
    <source>
        <dbReference type="SAM" id="MobiDB-lite"/>
    </source>
</evidence>
<dbReference type="GO" id="GO:0000380">
    <property type="term" value="P:alternative mRNA splicing, via spliceosome"/>
    <property type="evidence" value="ECO:0007669"/>
    <property type="project" value="EnsemblMetazoa"/>
</dbReference>
<dbReference type="EMBL" id="CH933812">
    <property type="protein sequence ID" value="EDW06114.2"/>
    <property type="molecule type" value="Genomic_DNA"/>
</dbReference>
<protein>
    <submittedName>
        <fullName evidence="2">Uncharacterized protein</fullName>
    </submittedName>
</protein>
<sequence>MSTSQEALREYVAKSRAQLQQLLQRLNWTEEGVQKLHRPVSQPDEVVVEQLPPSCCTAAEHSVQLNATLLQQLLPGKQLTPVDSFADLQLNYSSQEKLILYEHVLSCTPRQRLSFEQQADFAELVAETKRAHQRARRHRKSKMTLLEEMQQLVHLQMQALKHQQQKQQEQQRLSDRDHREWRKPEKRDGRGRSRSRSRSRSRKKKSRKSRSRSNRIIEQCVEARSEGEMQASDGDEAAVRKLSSGPSRRVRMEAARQHEC</sequence>
<dbReference type="eggNOG" id="ENOG502QW2V">
    <property type="taxonomic scope" value="Eukaryota"/>
</dbReference>
<reference evidence="2 3" key="1">
    <citation type="journal article" date="2007" name="Nature">
        <title>Evolution of genes and genomes on the Drosophila phylogeny.</title>
        <authorList>
            <consortium name="Drosophila 12 Genomes Consortium"/>
            <person name="Clark A.G."/>
            <person name="Eisen M.B."/>
            <person name="Smith D.R."/>
            <person name="Bergman C.M."/>
            <person name="Oliver B."/>
            <person name="Markow T.A."/>
            <person name="Kaufman T.C."/>
            <person name="Kellis M."/>
            <person name="Gelbart W."/>
            <person name="Iyer V.N."/>
            <person name="Pollard D.A."/>
            <person name="Sackton T.B."/>
            <person name="Larracuente A.M."/>
            <person name="Singh N.D."/>
            <person name="Abad J.P."/>
            <person name="Abt D.N."/>
            <person name="Adryan B."/>
            <person name="Aguade M."/>
            <person name="Akashi H."/>
            <person name="Anderson W.W."/>
            <person name="Aquadro C.F."/>
            <person name="Ardell D.H."/>
            <person name="Arguello R."/>
            <person name="Artieri C.G."/>
            <person name="Barbash D.A."/>
            <person name="Barker D."/>
            <person name="Barsanti P."/>
            <person name="Batterham P."/>
            <person name="Batzoglou S."/>
            <person name="Begun D."/>
            <person name="Bhutkar A."/>
            <person name="Blanco E."/>
            <person name="Bosak S.A."/>
            <person name="Bradley R.K."/>
            <person name="Brand A.D."/>
            <person name="Brent M.R."/>
            <person name="Brooks A.N."/>
            <person name="Brown R.H."/>
            <person name="Butlin R.K."/>
            <person name="Caggese C."/>
            <person name="Calvi B.R."/>
            <person name="Bernardo de Carvalho A."/>
            <person name="Caspi A."/>
            <person name="Castrezana S."/>
            <person name="Celniker S.E."/>
            <person name="Chang J.L."/>
            <person name="Chapple C."/>
            <person name="Chatterji S."/>
            <person name="Chinwalla A."/>
            <person name="Civetta A."/>
            <person name="Clifton S.W."/>
            <person name="Comeron J.M."/>
            <person name="Costello J.C."/>
            <person name="Coyne J.A."/>
            <person name="Daub J."/>
            <person name="David R.G."/>
            <person name="Delcher A.L."/>
            <person name="Delehaunty K."/>
            <person name="Do C.B."/>
            <person name="Ebling H."/>
            <person name="Edwards K."/>
            <person name="Eickbush T."/>
            <person name="Evans J.D."/>
            <person name="Filipski A."/>
            <person name="Findeiss S."/>
            <person name="Freyhult E."/>
            <person name="Fulton L."/>
            <person name="Fulton R."/>
            <person name="Garcia A.C."/>
            <person name="Gardiner A."/>
            <person name="Garfield D.A."/>
            <person name="Garvin B.E."/>
            <person name="Gibson G."/>
            <person name="Gilbert D."/>
            <person name="Gnerre S."/>
            <person name="Godfrey J."/>
            <person name="Good R."/>
            <person name="Gotea V."/>
            <person name="Gravely B."/>
            <person name="Greenberg A.J."/>
            <person name="Griffiths-Jones S."/>
            <person name="Gross S."/>
            <person name="Guigo R."/>
            <person name="Gustafson E.A."/>
            <person name="Haerty W."/>
            <person name="Hahn M.W."/>
            <person name="Halligan D.L."/>
            <person name="Halpern A.L."/>
            <person name="Halter G.M."/>
            <person name="Han M.V."/>
            <person name="Heger A."/>
            <person name="Hillier L."/>
            <person name="Hinrichs A.S."/>
            <person name="Holmes I."/>
            <person name="Hoskins R.A."/>
            <person name="Hubisz M.J."/>
            <person name="Hultmark D."/>
            <person name="Huntley M.A."/>
            <person name="Jaffe D.B."/>
            <person name="Jagadeeshan S."/>
            <person name="Jeck W.R."/>
            <person name="Johnson J."/>
            <person name="Jones C.D."/>
            <person name="Jordan W.C."/>
            <person name="Karpen G.H."/>
            <person name="Kataoka E."/>
            <person name="Keightley P.D."/>
            <person name="Kheradpour P."/>
            <person name="Kirkness E.F."/>
            <person name="Koerich L.B."/>
            <person name="Kristiansen K."/>
            <person name="Kudrna D."/>
            <person name="Kulathinal R.J."/>
            <person name="Kumar S."/>
            <person name="Kwok R."/>
            <person name="Lander E."/>
            <person name="Langley C.H."/>
            <person name="Lapoint R."/>
            <person name="Lazzaro B.P."/>
            <person name="Lee S.J."/>
            <person name="Levesque L."/>
            <person name="Li R."/>
            <person name="Lin C.F."/>
            <person name="Lin M.F."/>
            <person name="Lindblad-Toh K."/>
            <person name="Llopart A."/>
            <person name="Long M."/>
            <person name="Low L."/>
            <person name="Lozovsky E."/>
            <person name="Lu J."/>
            <person name="Luo M."/>
            <person name="Machado C.A."/>
            <person name="Makalowski W."/>
            <person name="Marzo M."/>
            <person name="Matsuda M."/>
            <person name="Matzkin L."/>
            <person name="McAllister B."/>
            <person name="McBride C.S."/>
            <person name="McKernan B."/>
            <person name="McKernan K."/>
            <person name="Mendez-Lago M."/>
            <person name="Minx P."/>
            <person name="Mollenhauer M.U."/>
            <person name="Montooth K."/>
            <person name="Mount S.M."/>
            <person name="Mu X."/>
            <person name="Myers E."/>
            <person name="Negre B."/>
            <person name="Newfeld S."/>
            <person name="Nielsen R."/>
            <person name="Noor M.A."/>
            <person name="O'Grady P."/>
            <person name="Pachter L."/>
            <person name="Papaceit M."/>
            <person name="Parisi M.J."/>
            <person name="Parisi M."/>
            <person name="Parts L."/>
            <person name="Pedersen J.S."/>
            <person name="Pesole G."/>
            <person name="Phillippy A.M."/>
            <person name="Ponting C.P."/>
            <person name="Pop M."/>
            <person name="Porcelli D."/>
            <person name="Powell J.R."/>
            <person name="Prohaska S."/>
            <person name="Pruitt K."/>
            <person name="Puig M."/>
            <person name="Quesneville H."/>
            <person name="Ram K.R."/>
            <person name="Rand D."/>
            <person name="Rasmussen M.D."/>
            <person name="Reed L.K."/>
            <person name="Reenan R."/>
            <person name="Reily A."/>
            <person name="Remington K.A."/>
            <person name="Rieger T.T."/>
            <person name="Ritchie M.G."/>
            <person name="Robin C."/>
            <person name="Rogers Y.H."/>
            <person name="Rohde C."/>
            <person name="Rozas J."/>
            <person name="Rubenfield M.J."/>
            <person name="Ruiz A."/>
            <person name="Russo S."/>
            <person name="Salzberg S.L."/>
            <person name="Sanchez-Gracia A."/>
            <person name="Saranga D.J."/>
            <person name="Sato H."/>
            <person name="Schaeffer S.W."/>
            <person name="Schatz M.C."/>
            <person name="Schlenke T."/>
            <person name="Schwartz R."/>
            <person name="Segarra C."/>
            <person name="Singh R.S."/>
            <person name="Sirot L."/>
            <person name="Sirota M."/>
            <person name="Sisneros N.B."/>
            <person name="Smith C.D."/>
            <person name="Smith T.F."/>
            <person name="Spieth J."/>
            <person name="Stage D.E."/>
            <person name="Stark A."/>
            <person name="Stephan W."/>
            <person name="Strausberg R.L."/>
            <person name="Strempel S."/>
            <person name="Sturgill D."/>
            <person name="Sutton G."/>
            <person name="Sutton G.G."/>
            <person name="Tao W."/>
            <person name="Teichmann S."/>
            <person name="Tobari Y.N."/>
            <person name="Tomimura Y."/>
            <person name="Tsolas J.M."/>
            <person name="Valente V.L."/>
            <person name="Venter E."/>
            <person name="Venter J.C."/>
            <person name="Vicario S."/>
            <person name="Vieira F.G."/>
            <person name="Vilella A.J."/>
            <person name="Villasante A."/>
            <person name="Walenz B."/>
            <person name="Wang J."/>
            <person name="Wasserman M."/>
            <person name="Watts T."/>
            <person name="Wilson D."/>
            <person name="Wilson R.K."/>
            <person name="Wing R.A."/>
            <person name="Wolfner M.F."/>
            <person name="Wong A."/>
            <person name="Wong G.K."/>
            <person name="Wu C.I."/>
            <person name="Wu G."/>
            <person name="Yamamoto D."/>
            <person name="Yang H.P."/>
            <person name="Yang S.P."/>
            <person name="Yorke J.A."/>
            <person name="Yoshida K."/>
            <person name="Zdobnov E."/>
            <person name="Zhang P."/>
            <person name="Zhang Y."/>
            <person name="Zimin A.V."/>
            <person name="Baldwin J."/>
            <person name="Abdouelleil A."/>
            <person name="Abdulkadir J."/>
            <person name="Abebe A."/>
            <person name="Abera B."/>
            <person name="Abreu J."/>
            <person name="Acer S.C."/>
            <person name="Aftuck L."/>
            <person name="Alexander A."/>
            <person name="An P."/>
            <person name="Anderson E."/>
            <person name="Anderson S."/>
            <person name="Arachi H."/>
            <person name="Azer M."/>
            <person name="Bachantsang P."/>
            <person name="Barry A."/>
            <person name="Bayul T."/>
            <person name="Berlin A."/>
            <person name="Bessette D."/>
            <person name="Bloom T."/>
            <person name="Blye J."/>
            <person name="Boguslavskiy L."/>
            <person name="Bonnet C."/>
            <person name="Boukhgalter B."/>
            <person name="Bourzgui I."/>
            <person name="Brown A."/>
            <person name="Cahill P."/>
            <person name="Channer S."/>
            <person name="Cheshatsang Y."/>
            <person name="Chuda L."/>
            <person name="Citroen M."/>
            <person name="Collymore A."/>
            <person name="Cooke P."/>
            <person name="Costello M."/>
            <person name="D'Aco K."/>
            <person name="Daza R."/>
            <person name="De Haan G."/>
            <person name="DeGray S."/>
            <person name="DeMaso C."/>
            <person name="Dhargay N."/>
            <person name="Dooley K."/>
            <person name="Dooley E."/>
            <person name="Doricent M."/>
            <person name="Dorje P."/>
            <person name="Dorjee K."/>
            <person name="Dupes A."/>
            <person name="Elong R."/>
            <person name="Falk J."/>
            <person name="Farina A."/>
            <person name="Faro S."/>
            <person name="Ferguson D."/>
            <person name="Fisher S."/>
            <person name="Foley C.D."/>
            <person name="Franke A."/>
            <person name="Friedrich D."/>
            <person name="Gadbois L."/>
            <person name="Gearin G."/>
            <person name="Gearin C.R."/>
            <person name="Giannoukos G."/>
            <person name="Goode T."/>
            <person name="Graham J."/>
            <person name="Grandbois E."/>
            <person name="Grewal S."/>
            <person name="Gyaltsen K."/>
            <person name="Hafez N."/>
            <person name="Hagos B."/>
            <person name="Hall J."/>
            <person name="Henson C."/>
            <person name="Hollinger A."/>
            <person name="Honan T."/>
            <person name="Huard M.D."/>
            <person name="Hughes L."/>
            <person name="Hurhula B."/>
            <person name="Husby M.E."/>
            <person name="Kamat A."/>
            <person name="Kanga B."/>
            <person name="Kashin S."/>
            <person name="Khazanovich D."/>
            <person name="Kisner P."/>
            <person name="Lance K."/>
            <person name="Lara M."/>
            <person name="Lee W."/>
            <person name="Lennon N."/>
            <person name="Letendre F."/>
            <person name="LeVine R."/>
            <person name="Lipovsky A."/>
            <person name="Liu X."/>
            <person name="Liu J."/>
            <person name="Liu S."/>
            <person name="Lokyitsang T."/>
            <person name="Lokyitsang Y."/>
            <person name="Lubonja R."/>
            <person name="Lui A."/>
            <person name="MacDonald P."/>
            <person name="Magnisalis V."/>
            <person name="Maru K."/>
            <person name="Matthews C."/>
            <person name="McCusker W."/>
            <person name="McDonough S."/>
            <person name="Mehta T."/>
            <person name="Meldrim J."/>
            <person name="Meneus L."/>
            <person name="Mihai O."/>
            <person name="Mihalev A."/>
            <person name="Mihova T."/>
            <person name="Mittelman R."/>
            <person name="Mlenga V."/>
            <person name="Montmayeur A."/>
            <person name="Mulrain L."/>
            <person name="Navidi A."/>
            <person name="Naylor J."/>
            <person name="Negash T."/>
            <person name="Nguyen T."/>
            <person name="Nguyen N."/>
            <person name="Nicol R."/>
            <person name="Norbu C."/>
            <person name="Norbu N."/>
            <person name="Novod N."/>
            <person name="O'Neill B."/>
            <person name="Osman S."/>
            <person name="Markiewicz E."/>
            <person name="Oyono O.L."/>
            <person name="Patti C."/>
            <person name="Phunkhang P."/>
            <person name="Pierre F."/>
            <person name="Priest M."/>
            <person name="Raghuraman S."/>
            <person name="Rege F."/>
            <person name="Reyes R."/>
            <person name="Rise C."/>
            <person name="Rogov P."/>
            <person name="Ross K."/>
            <person name="Ryan E."/>
            <person name="Settipalli S."/>
            <person name="Shea T."/>
            <person name="Sherpa N."/>
            <person name="Shi L."/>
            <person name="Shih D."/>
            <person name="Sparrow T."/>
            <person name="Spaulding J."/>
            <person name="Stalker J."/>
            <person name="Stange-Thomann N."/>
            <person name="Stavropoulos S."/>
            <person name="Stone C."/>
            <person name="Strader C."/>
            <person name="Tesfaye S."/>
            <person name="Thomson T."/>
            <person name="Thoulutsang Y."/>
            <person name="Thoulutsang D."/>
            <person name="Topham K."/>
            <person name="Topping I."/>
            <person name="Tsamla T."/>
            <person name="Vassiliev H."/>
            <person name="Vo A."/>
            <person name="Wangchuk T."/>
            <person name="Wangdi T."/>
            <person name="Weiand M."/>
            <person name="Wilkinson J."/>
            <person name="Wilson A."/>
            <person name="Yadav S."/>
            <person name="Young G."/>
            <person name="Yu Q."/>
            <person name="Zembek L."/>
            <person name="Zhong D."/>
            <person name="Zimmer A."/>
            <person name="Zwirko Z."/>
            <person name="Jaffe D.B."/>
            <person name="Alvarez P."/>
            <person name="Brockman W."/>
            <person name="Butler J."/>
            <person name="Chin C."/>
            <person name="Gnerre S."/>
            <person name="Grabherr M."/>
            <person name="Kleber M."/>
            <person name="Mauceli E."/>
            <person name="MacCallum I."/>
        </authorList>
    </citation>
    <scope>NUCLEOTIDE SEQUENCE [LARGE SCALE GENOMIC DNA]</scope>
    <source>
        <strain evidence="3">Tucson 15081-1352.22</strain>
    </source>
</reference>
<feature type="region of interest" description="Disordered" evidence="1">
    <location>
        <begin position="157"/>
        <end position="260"/>
    </location>
</feature>
<accession>B4L6W8</accession>
<name>B4L6W8_DROMO</name>
<feature type="compositionally biased region" description="Basic residues" evidence="1">
    <location>
        <begin position="192"/>
        <end position="213"/>
    </location>
</feature>
<dbReference type="AlphaFoldDB" id="B4L6W8"/>
<dbReference type="GO" id="GO:0034693">
    <property type="term" value="C:U11/U12 snRNP"/>
    <property type="evidence" value="ECO:0007669"/>
    <property type="project" value="EnsemblMetazoa"/>
</dbReference>
<evidence type="ECO:0000313" key="3">
    <source>
        <dbReference type="Proteomes" id="UP000009192"/>
    </source>
</evidence>
<evidence type="ECO:0000313" key="2">
    <source>
        <dbReference type="EMBL" id="EDW06114.2"/>
    </source>
</evidence>
<organism evidence="2 3">
    <name type="scientific">Drosophila mojavensis</name>
    <name type="common">Fruit fly</name>
    <dbReference type="NCBI Taxonomy" id="7230"/>
    <lineage>
        <taxon>Eukaryota</taxon>
        <taxon>Metazoa</taxon>
        <taxon>Ecdysozoa</taxon>
        <taxon>Arthropoda</taxon>
        <taxon>Hexapoda</taxon>
        <taxon>Insecta</taxon>
        <taxon>Pterygota</taxon>
        <taxon>Neoptera</taxon>
        <taxon>Endopterygota</taxon>
        <taxon>Diptera</taxon>
        <taxon>Brachycera</taxon>
        <taxon>Muscomorpha</taxon>
        <taxon>Ephydroidea</taxon>
        <taxon>Drosophilidae</taxon>
        <taxon>Drosophila</taxon>
    </lineage>
</organism>
<gene>
    <name evidence="2" type="primary">Dmoj\GI16438</name>
    <name evidence="2" type="ORF">Dmoj_GI16438</name>
</gene>